<proteinExistence type="predicted"/>
<gene>
    <name evidence="1" type="ORF">THRCLA_01438</name>
</gene>
<organism evidence="1 2">
    <name type="scientific">Thraustotheca clavata</name>
    <dbReference type="NCBI Taxonomy" id="74557"/>
    <lineage>
        <taxon>Eukaryota</taxon>
        <taxon>Sar</taxon>
        <taxon>Stramenopiles</taxon>
        <taxon>Oomycota</taxon>
        <taxon>Saprolegniomycetes</taxon>
        <taxon>Saprolegniales</taxon>
        <taxon>Achlyaceae</taxon>
        <taxon>Thraustotheca</taxon>
    </lineage>
</organism>
<comment type="caution">
    <text evidence="1">The sequence shown here is derived from an EMBL/GenBank/DDBJ whole genome shotgun (WGS) entry which is preliminary data.</text>
</comment>
<evidence type="ECO:0000313" key="1">
    <source>
        <dbReference type="EMBL" id="OQS06517.1"/>
    </source>
</evidence>
<name>A0A1W0A882_9STRA</name>
<dbReference type="Proteomes" id="UP000243217">
    <property type="component" value="Unassembled WGS sequence"/>
</dbReference>
<sequence length="308" mass="36302">MTKETRVVLEKQLLRELLVFLDDEMKSSYDMVNTGFKRVYEKLKSIIKETKEIEPVSCLLELFEGRFYHFTNNVPCIAMEQIKQEEILILKLKGRCLPIKLRQWLWSYTLHNPQKLKENEWRLKANQTLLGVVEPWKSPIYAMVFRLVRDALKEDYAVFNEANNPEFADRIDSLVNQYFVLTKSHSAYFVPLAIPIVLIFFSKSAKELELLNIFAILIESYVHNPLRGDAIAGSQRVWRRLALELPQLFRHIENIFSKIPLVKKRLAILESPSEIFLSWLQVSFVGYLRVEALFYAWDQVFYFIITSI</sequence>
<evidence type="ECO:0000313" key="2">
    <source>
        <dbReference type="Proteomes" id="UP000243217"/>
    </source>
</evidence>
<evidence type="ECO:0008006" key="3">
    <source>
        <dbReference type="Google" id="ProtNLM"/>
    </source>
</evidence>
<reference evidence="1 2" key="1">
    <citation type="journal article" date="2014" name="Genome Biol. Evol.">
        <title>The secreted proteins of Achlya hypogyna and Thraustotheca clavata identify the ancestral oomycete secretome and reveal gene acquisitions by horizontal gene transfer.</title>
        <authorList>
            <person name="Misner I."/>
            <person name="Blouin N."/>
            <person name="Leonard G."/>
            <person name="Richards T.A."/>
            <person name="Lane C.E."/>
        </authorList>
    </citation>
    <scope>NUCLEOTIDE SEQUENCE [LARGE SCALE GENOMIC DNA]</scope>
    <source>
        <strain evidence="1 2">ATCC 34112</strain>
    </source>
</reference>
<dbReference type="EMBL" id="JNBS01000336">
    <property type="protein sequence ID" value="OQS06517.1"/>
    <property type="molecule type" value="Genomic_DNA"/>
</dbReference>
<dbReference type="AlphaFoldDB" id="A0A1W0A882"/>
<protein>
    <recommendedName>
        <fullName evidence="3">Rab-GAP TBC domain-containing protein</fullName>
    </recommendedName>
</protein>
<accession>A0A1W0A882</accession>
<keyword evidence="2" id="KW-1185">Reference proteome</keyword>
<dbReference type="OrthoDB" id="64107at2759"/>